<dbReference type="EMBL" id="WNZX01000004">
    <property type="protein sequence ID" value="MUG70533.1"/>
    <property type="molecule type" value="Genomic_DNA"/>
</dbReference>
<dbReference type="GO" id="GO:0005198">
    <property type="term" value="F:structural molecule activity"/>
    <property type="evidence" value="ECO:0007669"/>
    <property type="project" value="UniProtKB-UniRule"/>
</dbReference>
<keyword evidence="7" id="KW-1185">Reference proteome</keyword>
<dbReference type="PANTHER" id="PTHR34653">
    <property type="match status" value="1"/>
</dbReference>
<reference evidence="6 7" key="1">
    <citation type="submission" date="2019-11" db="EMBL/GenBank/DDBJ databases">
        <title>Draft genome sequences of five Paenibacillus species of dairy origin.</title>
        <authorList>
            <person name="Olajide A.M."/>
            <person name="Chen S."/>
            <person name="Lapointe G."/>
        </authorList>
    </citation>
    <scope>NUCLEOTIDE SEQUENCE [LARGE SCALE GENOMIC DNA]</scope>
    <source>
        <strain evidence="6 7">2CS3</strain>
    </source>
</reference>
<accession>A0A7X2Z8Y9</accession>
<protein>
    <recommendedName>
        <fullName evidence="4 5">Flagellar hook-basal body complex protein FliE</fullName>
    </recommendedName>
</protein>
<dbReference type="PANTHER" id="PTHR34653:SF1">
    <property type="entry name" value="FLAGELLAR HOOK-BASAL BODY COMPLEX PROTEIN FLIE"/>
    <property type="match status" value="1"/>
</dbReference>
<dbReference type="Proteomes" id="UP000450917">
    <property type="component" value="Unassembled WGS sequence"/>
</dbReference>
<gene>
    <name evidence="4 6" type="primary">fliE</name>
    <name evidence="6" type="ORF">GNP93_07540</name>
</gene>
<keyword evidence="6" id="KW-0969">Cilium</keyword>
<comment type="subcellular location">
    <subcellularLocation>
        <location evidence="1 4">Bacterial flagellum basal body</location>
    </subcellularLocation>
</comment>
<keyword evidence="6" id="KW-0282">Flagellum</keyword>
<evidence type="ECO:0000256" key="4">
    <source>
        <dbReference type="HAMAP-Rule" id="MF_00724"/>
    </source>
</evidence>
<evidence type="ECO:0000313" key="6">
    <source>
        <dbReference type="EMBL" id="MUG70533.1"/>
    </source>
</evidence>
<dbReference type="Pfam" id="PF02049">
    <property type="entry name" value="FliE"/>
    <property type="match status" value="1"/>
</dbReference>
<keyword evidence="3 4" id="KW-0975">Bacterial flagellum</keyword>
<evidence type="ECO:0000313" key="7">
    <source>
        <dbReference type="Proteomes" id="UP000450917"/>
    </source>
</evidence>
<dbReference type="InterPro" id="IPR001624">
    <property type="entry name" value="FliE"/>
</dbReference>
<dbReference type="GO" id="GO:0071973">
    <property type="term" value="P:bacterial-type flagellum-dependent cell motility"/>
    <property type="evidence" value="ECO:0007669"/>
    <property type="project" value="InterPro"/>
</dbReference>
<name>A0A7X2Z8Y9_9BACL</name>
<dbReference type="NCBIfam" id="TIGR00205">
    <property type="entry name" value="fliE"/>
    <property type="match status" value="1"/>
</dbReference>
<comment type="caution">
    <text evidence="6">The sequence shown here is derived from an EMBL/GenBank/DDBJ whole genome shotgun (WGS) entry which is preliminary data.</text>
</comment>
<dbReference type="GO" id="GO:0003774">
    <property type="term" value="F:cytoskeletal motor activity"/>
    <property type="evidence" value="ECO:0007669"/>
    <property type="project" value="InterPro"/>
</dbReference>
<sequence length="99" mass="10932">MIDKLSLQPLMTVKAAEPKTLTAAEVSDQFSRFLNGAIADLNAQQAGVDKLNNQFVKGEISDVHQLMIASEKASLGLELTVQVRNKVIEAYQEIMRMQV</sequence>
<evidence type="ECO:0000256" key="1">
    <source>
        <dbReference type="ARBA" id="ARBA00004117"/>
    </source>
</evidence>
<keyword evidence="6" id="KW-0966">Cell projection</keyword>
<organism evidence="6 7">
    <name type="scientific">Paenibacillus validus</name>
    <dbReference type="NCBI Taxonomy" id="44253"/>
    <lineage>
        <taxon>Bacteria</taxon>
        <taxon>Bacillati</taxon>
        <taxon>Bacillota</taxon>
        <taxon>Bacilli</taxon>
        <taxon>Bacillales</taxon>
        <taxon>Paenibacillaceae</taxon>
        <taxon>Paenibacillus</taxon>
    </lineage>
</organism>
<dbReference type="RefSeq" id="WP_054799591.1">
    <property type="nucleotide sequence ID" value="NZ_JARTHJ010000011.1"/>
</dbReference>
<evidence type="ECO:0000256" key="5">
    <source>
        <dbReference type="NCBIfam" id="TIGR00205"/>
    </source>
</evidence>
<dbReference type="HAMAP" id="MF_00724">
    <property type="entry name" value="FliE"/>
    <property type="match status" value="1"/>
</dbReference>
<evidence type="ECO:0000256" key="2">
    <source>
        <dbReference type="ARBA" id="ARBA00009272"/>
    </source>
</evidence>
<evidence type="ECO:0000256" key="3">
    <source>
        <dbReference type="ARBA" id="ARBA00023143"/>
    </source>
</evidence>
<comment type="similarity">
    <text evidence="2 4">Belongs to the FliE family.</text>
</comment>
<dbReference type="AlphaFoldDB" id="A0A7X2Z8Y9"/>
<proteinExistence type="inferred from homology"/>
<dbReference type="GO" id="GO:0009425">
    <property type="term" value="C:bacterial-type flagellum basal body"/>
    <property type="evidence" value="ECO:0007669"/>
    <property type="project" value="UniProtKB-SubCell"/>
</dbReference>
<dbReference type="PRINTS" id="PR01006">
    <property type="entry name" value="FLGHOOKFLIE"/>
</dbReference>